<dbReference type="OrthoDB" id="5514409at2"/>
<dbReference type="RefSeq" id="WP_093616986.1">
    <property type="nucleotide sequence ID" value="NZ_BOMT01000085.1"/>
</dbReference>
<sequence>MINEVDEALRGLIRRDALPAGTGEVVFDAPNRDWAARRNAPTVDVYLYDIREDTGRRERGMIAVRDAADRIVRHQRPPRWFRLSYLVTAWTKRPEDEHRLLSAVLTCLLRHEALPAEVLGTALTGLGASLPLSVAVPVEGRSVPDVWSALDGELKPSLDVTVTLPFPVVPEYPAGPPVLEPTVAIVRDLGARS</sequence>
<dbReference type="Pfam" id="PF14065">
    <property type="entry name" value="Pvc16_N"/>
    <property type="match status" value="1"/>
</dbReference>
<dbReference type="STRING" id="35752.SAMN05421541_108166"/>
<evidence type="ECO:0000313" key="2">
    <source>
        <dbReference type="EMBL" id="SFF28723.1"/>
    </source>
</evidence>
<evidence type="ECO:0000313" key="3">
    <source>
        <dbReference type="Proteomes" id="UP000199645"/>
    </source>
</evidence>
<dbReference type="InterPro" id="IPR025351">
    <property type="entry name" value="Pvc16_N"/>
</dbReference>
<gene>
    <name evidence="2" type="ORF">SAMN05421541_108166</name>
</gene>
<feature type="domain" description="Pvc16 N-terminal" evidence="1">
    <location>
        <begin position="4"/>
        <end position="179"/>
    </location>
</feature>
<dbReference type="EMBL" id="FONV01000008">
    <property type="protein sequence ID" value="SFF28723.1"/>
    <property type="molecule type" value="Genomic_DNA"/>
</dbReference>
<organism evidence="2 3">
    <name type="scientific">Actinoplanes philippinensis</name>
    <dbReference type="NCBI Taxonomy" id="35752"/>
    <lineage>
        <taxon>Bacteria</taxon>
        <taxon>Bacillati</taxon>
        <taxon>Actinomycetota</taxon>
        <taxon>Actinomycetes</taxon>
        <taxon>Micromonosporales</taxon>
        <taxon>Micromonosporaceae</taxon>
        <taxon>Actinoplanes</taxon>
    </lineage>
</organism>
<dbReference type="AlphaFoldDB" id="A0A1I2HH22"/>
<protein>
    <recommendedName>
        <fullName evidence="1">Pvc16 N-terminal domain-containing protein</fullName>
    </recommendedName>
</protein>
<keyword evidence="3" id="KW-1185">Reference proteome</keyword>
<proteinExistence type="predicted"/>
<name>A0A1I2HH22_9ACTN</name>
<accession>A0A1I2HH22</accession>
<reference evidence="2 3" key="1">
    <citation type="submission" date="2016-10" db="EMBL/GenBank/DDBJ databases">
        <authorList>
            <person name="de Groot N.N."/>
        </authorList>
    </citation>
    <scope>NUCLEOTIDE SEQUENCE [LARGE SCALE GENOMIC DNA]</scope>
    <source>
        <strain evidence="2 3">DSM 43019</strain>
    </source>
</reference>
<evidence type="ECO:0000259" key="1">
    <source>
        <dbReference type="Pfam" id="PF14065"/>
    </source>
</evidence>
<dbReference type="Proteomes" id="UP000199645">
    <property type="component" value="Unassembled WGS sequence"/>
</dbReference>